<sequence>MSFNADDSLGAESLQGVIDYLKLIGDDRRADELTPHGGAPQGWGFGSDRPFLGTNAIFGFIDQTGGDRLPIVPLAEIAADETLKRETICQSALNFDPLSASNVDPLKLGERCRSRRRGAGRGCAASAGSTSSGLGSGTELRRGS</sequence>
<feature type="region of interest" description="Disordered" evidence="1">
    <location>
        <begin position="119"/>
        <end position="144"/>
    </location>
</feature>
<evidence type="ECO:0000313" key="2">
    <source>
        <dbReference type="EMBL" id="QZO02003.1"/>
    </source>
</evidence>
<dbReference type="Proteomes" id="UP000825701">
    <property type="component" value="Chromosome"/>
</dbReference>
<dbReference type="RefSeq" id="WP_261405378.1">
    <property type="nucleotide sequence ID" value="NZ_CP081869.1"/>
</dbReference>
<dbReference type="EMBL" id="CP081869">
    <property type="protein sequence ID" value="QZO02003.1"/>
    <property type="molecule type" value="Genomic_DNA"/>
</dbReference>
<gene>
    <name evidence="2" type="ORF">K6K41_12305</name>
</gene>
<keyword evidence="3" id="KW-1185">Reference proteome</keyword>
<protein>
    <submittedName>
        <fullName evidence="2">Uncharacterized protein</fullName>
    </submittedName>
</protein>
<organism evidence="2 3">
    <name type="scientific">Chenggangzhangella methanolivorans</name>
    <dbReference type="NCBI Taxonomy" id="1437009"/>
    <lineage>
        <taxon>Bacteria</taxon>
        <taxon>Pseudomonadati</taxon>
        <taxon>Pseudomonadota</taxon>
        <taxon>Alphaproteobacteria</taxon>
        <taxon>Hyphomicrobiales</taxon>
        <taxon>Methylopilaceae</taxon>
        <taxon>Chenggangzhangella</taxon>
    </lineage>
</organism>
<feature type="compositionally biased region" description="Low complexity" evidence="1">
    <location>
        <begin position="122"/>
        <end position="133"/>
    </location>
</feature>
<reference evidence="2" key="1">
    <citation type="submission" date="2021-08" db="EMBL/GenBank/DDBJ databases">
        <authorList>
            <person name="Zhang H."/>
            <person name="Xu M."/>
            <person name="Yu Z."/>
            <person name="Yang L."/>
            <person name="Cai Y."/>
        </authorList>
    </citation>
    <scope>NUCLEOTIDE SEQUENCE</scope>
    <source>
        <strain evidence="2">CHL1</strain>
    </source>
</reference>
<name>A0A9E6RBZ2_9HYPH</name>
<dbReference type="KEGG" id="cmet:K6K41_12305"/>
<evidence type="ECO:0000313" key="3">
    <source>
        <dbReference type="Proteomes" id="UP000825701"/>
    </source>
</evidence>
<dbReference type="AlphaFoldDB" id="A0A9E6RBZ2"/>
<evidence type="ECO:0000256" key="1">
    <source>
        <dbReference type="SAM" id="MobiDB-lite"/>
    </source>
</evidence>
<proteinExistence type="predicted"/>
<accession>A0A9E6RBZ2</accession>